<proteinExistence type="predicted"/>
<dbReference type="EMBL" id="GBXM01001166">
    <property type="protein sequence ID" value="JAI07412.1"/>
    <property type="molecule type" value="Transcribed_RNA"/>
</dbReference>
<protein>
    <submittedName>
        <fullName evidence="1">Uncharacterized protein</fullName>
    </submittedName>
</protein>
<reference evidence="1" key="2">
    <citation type="journal article" date="2015" name="Fish Shellfish Immunol.">
        <title>Early steps in the European eel (Anguilla anguilla)-Vibrio vulnificus interaction in the gills: Role of the RtxA13 toxin.</title>
        <authorList>
            <person name="Callol A."/>
            <person name="Pajuelo D."/>
            <person name="Ebbesson L."/>
            <person name="Teles M."/>
            <person name="MacKenzie S."/>
            <person name="Amaro C."/>
        </authorList>
    </citation>
    <scope>NUCLEOTIDE SEQUENCE</scope>
</reference>
<dbReference type="AlphaFoldDB" id="A0A0E9XXG6"/>
<evidence type="ECO:0000313" key="1">
    <source>
        <dbReference type="EMBL" id="JAI07413.1"/>
    </source>
</evidence>
<dbReference type="EMBL" id="GBXM01001165">
    <property type="protein sequence ID" value="JAI07413.1"/>
    <property type="molecule type" value="Transcribed_RNA"/>
</dbReference>
<sequence>MPLPQAERLSRFCDIREVMKSSAILPE</sequence>
<organism evidence="1">
    <name type="scientific">Anguilla anguilla</name>
    <name type="common">European freshwater eel</name>
    <name type="synonym">Muraena anguilla</name>
    <dbReference type="NCBI Taxonomy" id="7936"/>
    <lineage>
        <taxon>Eukaryota</taxon>
        <taxon>Metazoa</taxon>
        <taxon>Chordata</taxon>
        <taxon>Craniata</taxon>
        <taxon>Vertebrata</taxon>
        <taxon>Euteleostomi</taxon>
        <taxon>Actinopterygii</taxon>
        <taxon>Neopterygii</taxon>
        <taxon>Teleostei</taxon>
        <taxon>Anguilliformes</taxon>
        <taxon>Anguillidae</taxon>
        <taxon>Anguilla</taxon>
    </lineage>
</organism>
<dbReference type="EMBL" id="GBXM01001163">
    <property type="protein sequence ID" value="JAI07415.1"/>
    <property type="molecule type" value="Transcribed_RNA"/>
</dbReference>
<reference evidence="1" key="1">
    <citation type="submission" date="2014-11" db="EMBL/GenBank/DDBJ databases">
        <authorList>
            <person name="Amaro Gonzalez C."/>
        </authorList>
    </citation>
    <scope>NUCLEOTIDE SEQUENCE</scope>
</reference>
<accession>A0A0E9XXG6</accession>
<name>A0A0E9XXG6_ANGAN</name>